<feature type="compositionally biased region" description="Pro residues" evidence="1">
    <location>
        <begin position="47"/>
        <end position="63"/>
    </location>
</feature>
<evidence type="ECO:0000313" key="3">
    <source>
        <dbReference type="Proteomes" id="UP000215884"/>
    </source>
</evidence>
<dbReference type="AlphaFoldDB" id="A0A2U8PTG4"/>
<evidence type="ECO:0000313" key="2">
    <source>
        <dbReference type="EMBL" id="AWM01090.1"/>
    </source>
</evidence>
<keyword evidence="3" id="KW-1185">Reference proteome</keyword>
<dbReference type="EMBL" id="CP029426">
    <property type="protein sequence ID" value="AWM01090.1"/>
    <property type="molecule type" value="Genomic_DNA"/>
</dbReference>
<protein>
    <submittedName>
        <fullName evidence="2">Uncharacterized protein</fullName>
    </submittedName>
</protein>
<accession>A0A2U8PTG4</accession>
<proteinExistence type="predicted"/>
<feature type="region of interest" description="Disordered" evidence="1">
    <location>
        <begin position="36"/>
        <end position="63"/>
    </location>
</feature>
<gene>
    <name evidence="2" type="ORF">CIT40_14290</name>
</gene>
<reference evidence="2 3" key="2">
    <citation type="journal article" date="2019" name="Int. J. Syst. Evol. Microbiol.">
        <title>Description and complete genome sequence of Bradyrhizobium amphicarpaeae sp. nov., harbouring photosystem and nitrogen-fixation genes.</title>
        <authorList>
            <person name="Bromfield E.S.P."/>
            <person name="Cloutier S."/>
            <person name="Nguyen H.D.T."/>
        </authorList>
    </citation>
    <scope>NUCLEOTIDE SEQUENCE [LARGE SCALE GENOMIC DNA]</scope>
    <source>
        <strain evidence="2 3">39S1MB</strain>
    </source>
</reference>
<organism evidence="2 3">
    <name type="scientific">Bradyrhizobium amphicarpaeae</name>
    <dbReference type="NCBI Taxonomy" id="1404768"/>
    <lineage>
        <taxon>Bacteria</taxon>
        <taxon>Pseudomonadati</taxon>
        <taxon>Pseudomonadota</taxon>
        <taxon>Alphaproteobacteria</taxon>
        <taxon>Hyphomicrobiales</taxon>
        <taxon>Nitrobacteraceae</taxon>
        <taxon>Bradyrhizobium</taxon>
    </lineage>
</organism>
<name>A0A2U8PTG4_9BRAD</name>
<reference evidence="2 3" key="1">
    <citation type="journal article" date="2017" name="Syst. Appl. Microbiol.">
        <title>Soybeans inoculated with root zone soils of Canadian native legumes harbour diverse and novel Bradyrhizobium spp. that possess agricultural potential.</title>
        <authorList>
            <person name="Bromfield E.S.P."/>
            <person name="Cloutier S."/>
            <person name="Tambong J.T."/>
            <person name="Tran Thi T.V."/>
        </authorList>
    </citation>
    <scope>NUCLEOTIDE SEQUENCE [LARGE SCALE GENOMIC DNA]</scope>
    <source>
        <strain evidence="2 3">39S1MB</strain>
    </source>
</reference>
<sequence length="63" mass="6417">MFWLLLVLTLAPVVVPWVPIPDGADGPELALLDDVPVPAPELAADPAPAPPPAPPPPPPPPPP</sequence>
<evidence type="ECO:0000256" key="1">
    <source>
        <dbReference type="SAM" id="MobiDB-lite"/>
    </source>
</evidence>
<dbReference type="Proteomes" id="UP000215884">
    <property type="component" value="Chromosome"/>
</dbReference>